<name>A0A2R8A9D9_9RHOB</name>
<accession>A0A2R8A9D9</accession>
<dbReference type="EMBL" id="OMKW01000001">
    <property type="protein sequence ID" value="SPF28670.1"/>
    <property type="molecule type" value="Genomic_DNA"/>
</dbReference>
<reference evidence="1 2" key="1">
    <citation type="submission" date="2018-03" db="EMBL/GenBank/DDBJ databases">
        <authorList>
            <person name="Keele B.F."/>
        </authorList>
    </citation>
    <scope>NUCLEOTIDE SEQUENCE [LARGE SCALE GENOMIC DNA]</scope>
    <source>
        <strain evidence="1 2">CeCT 8812</strain>
    </source>
</reference>
<evidence type="ECO:0000313" key="2">
    <source>
        <dbReference type="Proteomes" id="UP000244932"/>
    </source>
</evidence>
<proteinExistence type="predicted"/>
<protein>
    <submittedName>
        <fullName evidence="1">Uncharacterized protein</fullName>
    </submittedName>
</protein>
<dbReference type="Proteomes" id="UP000244932">
    <property type="component" value="Unassembled WGS sequence"/>
</dbReference>
<organism evidence="1 2">
    <name type="scientific">Pontivivens insulae</name>
    <dbReference type="NCBI Taxonomy" id="1639689"/>
    <lineage>
        <taxon>Bacteria</taxon>
        <taxon>Pseudomonadati</taxon>
        <taxon>Pseudomonadota</taxon>
        <taxon>Alphaproteobacteria</taxon>
        <taxon>Rhodobacterales</taxon>
        <taxon>Paracoccaceae</taxon>
        <taxon>Pontivivens</taxon>
    </lineage>
</organism>
<dbReference type="RefSeq" id="WP_108781352.1">
    <property type="nucleotide sequence ID" value="NZ_OMKW01000001.1"/>
</dbReference>
<keyword evidence="2" id="KW-1185">Reference proteome</keyword>
<sequence>MQARARRDEGRSGISGALAATDELLVLRMTALRCGAGRRTALWPACSMLSVDGPAQPMAETLVAVLEEALGRPAVFYTPRDTGRSFDELWLLRLFERWRAGDLASVELLIRSRLRPQHQRLFRLLVAGLADRLTALNVPRV</sequence>
<dbReference type="AlphaFoldDB" id="A0A2R8A9D9"/>
<evidence type="ECO:0000313" key="1">
    <source>
        <dbReference type="EMBL" id="SPF28670.1"/>
    </source>
</evidence>
<gene>
    <name evidence="1" type="ORF">POI8812_00973</name>
</gene>